<dbReference type="InterPro" id="IPR029058">
    <property type="entry name" value="AB_hydrolase_fold"/>
</dbReference>
<dbReference type="GO" id="GO:0016787">
    <property type="term" value="F:hydrolase activity"/>
    <property type="evidence" value="ECO:0007669"/>
    <property type="project" value="UniProtKB-KW"/>
</dbReference>
<dbReference type="InterPro" id="IPR000073">
    <property type="entry name" value="AB_hydrolase_1"/>
</dbReference>
<accession>A0ABV5X9M4</accession>
<keyword evidence="3" id="KW-1185">Reference proteome</keyword>
<evidence type="ECO:0000259" key="1">
    <source>
        <dbReference type="Pfam" id="PF12697"/>
    </source>
</evidence>
<dbReference type="Proteomes" id="UP001589587">
    <property type="component" value="Unassembled WGS sequence"/>
</dbReference>
<dbReference type="Gene3D" id="3.40.50.1820">
    <property type="entry name" value="alpha/beta hydrolase"/>
    <property type="match status" value="1"/>
</dbReference>
<comment type="caution">
    <text evidence="2">The sequence shown here is derived from an EMBL/GenBank/DDBJ whole genome shotgun (WGS) entry which is preliminary data.</text>
</comment>
<gene>
    <name evidence="2" type="ORF">ACFFQ6_05700</name>
</gene>
<proteinExistence type="predicted"/>
<organism evidence="2 3">
    <name type="scientific">Rhodococcus baikonurensis</name>
    <dbReference type="NCBI Taxonomy" id="172041"/>
    <lineage>
        <taxon>Bacteria</taxon>
        <taxon>Bacillati</taxon>
        <taxon>Actinomycetota</taxon>
        <taxon>Actinomycetes</taxon>
        <taxon>Mycobacteriales</taxon>
        <taxon>Nocardiaceae</taxon>
        <taxon>Rhodococcus</taxon>
        <taxon>Rhodococcus erythropolis group</taxon>
    </lineage>
</organism>
<reference evidence="2 3" key="1">
    <citation type="submission" date="2024-09" db="EMBL/GenBank/DDBJ databases">
        <authorList>
            <person name="Sun Q."/>
            <person name="Mori K."/>
        </authorList>
    </citation>
    <scope>NUCLEOTIDE SEQUENCE [LARGE SCALE GENOMIC DNA]</scope>
    <source>
        <strain evidence="2 3">JCM 11411</strain>
    </source>
</reference>
<feature type="domain" description="AB hydrolase-1" evidence="1">
    <location>
        <begin position="17"/>
        <end position="148"/>
    </location>
</feature>
<dbReference type="Pfam" id="PF12697">
    <property type="entry name" value="Abhydrolase_6"/>
    <property type="match status" value="1"/>
</dbReference>
<dbReference type="SUPFAM" id="SSF53474">
    <property type="entry name" value="alpha/beta-Hydrolases"/>
    <property type="match status" value="1"/>
</dbReference>
<evidence type="ECO:0000313" key="2">
    <source>
        <dbReference type="EMBL" id="MFB9779165.1"/>
    </source>
</evidence>
<protein>
    <submittedName>
        <fullName evidence="2">Alpha/beta hydrolase</fullName>
    </submittedName>
</protein>
<keyword evidence="2" id="KW-0378">Hydrolase</keyword>
<dbReference type="EMBL" id="JBHMAS010000004">
    <property type="protein sequence ID" value="MFB9779165.1"/>
    <property type="molecule type" value="Genomic_DNA"/>
</dbReference>
<evidence type="ECO:0000313" key="3">
    <source>
        <dbReference type="Proteomes" id="UP001589587"/>
    </source>
</evidence>
<dbReference type="RefSeq" id="WP_095969155.1">
    <property type="nucleotide sequence ID" value="NZ_JBHMAS010000004.1"/>
</dbReference>
<name>A0ABV5X9M4_9NOCA</name>
<sequence>MTPNRRQQQDGDQHLVVLVLPGGKVSSHRPARAWHLSNLRMRPFTAQLRRSGVKAVQARYRVRGWNGAERSPVADARAALDAITKRNSQAQVILLGHSMGGRVAADLCGDPAVVGVVALAPWWPDGTSVNLRSDIPLVVLHGTADSWTDPAASRRKVDGLQKSGKCAEWIGIDGAGHFMFRRVATWHRLVAEAVAEISRGVTATKTGERR</sequence>